<dbReference type="InterPro" id="IPR009936">
    <property type="entry name" value="DUF1468"/>
</dbReference>
<feature type="transmembrane region" description="Helical" evidence="2">
    <location>
        <begin position="53"/>
        <end position="74"/>
    </location>
</feature>
<keyword evidence="2" id="KW-1133">Transmembrane helix</keyword>
<feature type="domain" description="DUF1468" evidence="3">
    <location>
        <begin position="22"/>
        <end position="219"/>
    </location>
</feature>
<evidence type="ECO:0000313" key="5">
    <source>
        <dbReference type="Proteomes" id="UP001597280"/>
    </source>
</evidence>
<keyword evidence="2" id="KW-0812">Transmembrane</keyword>
<sequence length="226" mass="23522">MSTSTPTRTSGRGALWRRKELVMAAILLIVGLVLLIGAQTMDVLGDSAPGPQFVPVIVGVALLVVAVILAIEVIRHPEEERVLPDEGRDISRDLLQDLSDTGTAEFRAVGVADLAEDASPAGSTTTAATSDSAAEPAAEETAKKPVASDLRTTGYVLASLVGFVLILPWAGWVLSAAALFWCVARALGSRRTWIDLGVALLLSSFIQLVFGGLLGLSLPVLLGGAL</sequence>
<accession>A0ABW4PYH7</accession>
<feature type="transmembrane region" description="Helical" evidence="2">
    <location>
        <begin position="21"/>
        <end position="41"/>
    </location>
</feature>
<evidence type="ECO:0000259" key="3">
    <source>
        <dbReference type="Pfam" id="PF07331"/>
    </source>
</evidence>
<reference evidence="5" key="1">
    <citation type="journal article" date="2019" name="Int. J. Syst. Evol. Microbiol.">
        <title>The Global Catalogue of Microorganisms (GCM) 10K type strain sequencing project: providing services to taxonomists for standard genome sequencing and annotation.</title>
        <authorList>
            <consortium name="The Broad Institute Genomics Platform"/>
            <consortium name="The Broad Institute Genome Sequencing Center for Infectious Disease"/>
            <person name="Wu L."/>
            <person name="Ma J."/>
        </authorList>
    </citation>
    <scope>NUCLEOTIDE SEQUENCE [LARGE SCALE GENOMIC DNA]</scope>
    <source>
        <strain evidence="5">JCM 11650</strain>
    </source>
</reference>
<keyword evidence="5" id="KW-1185">Reference proteome</keyword>
<feature type="compositionally biased region" description="Low complexity" evidence="1">
    <location>
        <begin position="117"/>
        <end position="136"/>
    </location>
</feature>
<gene>
    <name evidence="4" type="ORF">ACFSDA_05345</name>
</gene>
<name>A0ABW4PYH7_9MICO</name>
<feature type="transmembrane region" description="Helical" evidence="2">
    <location>
        <begin position="193"/>
        <end position="222"/>
    </location>
</feature>
<dbReference type="EMBL" id="JBHUFL010000002">
    <property type="protein sequence ID" value="MFD1834501.1"/>
    <property type="molecule type" value="Genomic_DNA"/>
</dbReference>
<comment type="caution">
    <text evidence="4">The sequence shown here is derived from an EMBL/GenBank/DDBJ whole genome shotgun (WGS) entry which is preliminary data.</text>
</comment>
<dbReference type="Proteomes" id="UP001597280">
    <property type="component" value="Unassembled WGS sequence"/>
</dbReference>
<evidence type="ECO:0000256" key="2">
    <source>
        <dbReference type="SAM" id="Phobius"/>
    </source>
</evidence>
<dbReference type="RefSeq" id="WP_343903799.1">
    <property type="nucleotide sequence ID" value="NZ_BAAAIS010000002.1"/>
</dbReference>
<feature type="region of interest" description="Disordered" evidence="1">
    <location>
        <begin position="117"/>
        <end position="143"/>
    </location>
</feature>
<dbReference type="Pfam" id="PF07331">
    <property type="entry name" value="TctB"/>
    <property type="match status" value="1"/>
</dbReference>
<organism evidence="4 5">
    <name type="scientific">Brachybacterium rhamnosum</name>
    <dbReference type="NCBI Taxonomy" id="173361"/>
    <lineage>
        <taxon>Bacteria</taxon>
        <taxon>Bacillati</taxon>
        <taxon>Actinomycetota</taxon>
        <taxon>Actinomycetes</taxon>
        <taxon>Micrococcales</taxon>
        <taxon>Dermabacteraceae</taxon>
        <taxon>Brachybacterium</taxon>
    </lineage>
</organism>
<evidence type="ECO:0000313" key="4">
    <source>
        <dbReference type="EMBL" id="MFD1834501.1"/>
    </source>
</evidence>
<feature type="transmembrane region" description="Helical" evidence="2">
    <location>
        <begin position="154"/>
        <end position="181"/>
    </location>
</feature>
<proteinExistence type="predicted"/>
<evidence type="ECO:0000256" key="1">
    <source>
        <dbReference type="SAM" id="MobiDB-lite"/>
    </source>
</evidence>
<protein>
    <submittedName>
        <fullName evidence="4">Tripartite tricarboxylate transporter TctB family protein</fullName>
    </submittedName>
</protein>
<keyword evidence="2" id="KW-0472">Membrane</keyword>